<dbReference type="InterPro" id="IPR005119">
    <property type="entry name" value="LysR_subst-bd"/>
</dbReference>
<dbReference type="Pfam" id="PF03466">
    <property type="entry name" value="LysR_substrate"/>
    <property type="match status" value="1"/>
</dbReference>
<evidence type="ECO:0000256" key="4">
    <source>
        <dbReference type="ARBA" id="ARBA00023163"/>
    </source>
</evidence>
<name>A0A1I3TU59_9GAMM</name>
<dbReference type="PANTHER" id="PTHR30537:SF5">
    <property type="entry name" value="HTH-TYPE TRANSCRIPTIONAL ACTIVATOR TTDR-RELATED"/>
    <property type="match status" value="1"/>
</dbReference>
<dbReference type="InterPro" id="IPR036390">
    <property type="entry name" value="WH_DNA-bd_sf"/>
</dbReference>
<evidence type="ECO:0000313" key="6">
    <source>
        <dbReference type="EMBL" id="SFJ73067.1"/>
    </source>
</evidence>
<dbReference type="RefSeq" id="WP_008106426.1">
    <property type="nucleotide sequence ID" value="NZ_FOSD01000002.1"/>
</dbReference>
<keyword evidence="4" id="KW-0804">Transcription</keyword>
<dbReference type="SUPFAM" id="SSF46785">
    <property type="entry name" value="Winged helix' DNA-binding domain"/>
    <property type="match status" value="1"/>
</dbReference>
<dbReference type="Gene3D" id="1.10.10.10">
    <property type="entry name" value="Winged helix-like DNA-binding domain superfamily/Winged helix DNA-binding domain"/>
    <property type="match status" value="1"/>
</dbReference>
<dbReference type="Proteomes" id="UP000198841">
    <property type="component" value="Unassembled WGS sequence"/>
</dbReference>
<organism evidence="6 7">
    <name type="scientific">Candidatus Pantoea symbiotica</name>
    <dbReference type="NCBI Taxonomy" id="1884370"/>
    <lineage>
        <taxon>Bacteria</taxon>
        <taxon>Pseudomonadati</taxon>
        <taxon>Pseudomonadota</taxon>
        <taxon>Gammaproteobacteria</taxon>
        <taxon>Enterobacterales</taxon>
        <taxon>Erwiniaceae</taxon>
        <taxon>Pantoea</taxon>
    </lineage>
</organism>
<evidence type="ECO:0000256" key="2">
    <source>
        <dbReference type="ARBA" id="ARBA00023015"/>
    </source>
</evidence>
<dbReference type="InterPro" id="IPR000847">
    <property type="entry name" value="LysR_HTH_N"/>
</dbReference>
<accession>A0A1I3TU59</accession>
<dbReference type="Pfam" id="PF00126">
    <property type="entry name" value="HTH_1"/>
    <property type="match status" value="1"/>
</dbReference>
<comment type="caution">
    <text evidence="6">The sequence shown here is derived from an EMBL/GenBank/DDBJ whole genome shotgun (WGS) entry which is preliminary data.</text>
</comment>
<comment type="similarity">
    <text evidence="1">Belongs to the LysR transcriptional regulatory family.</text>
</comment>
<gene>
    <name evidence="6" type="ORF">SAMN05518863_102489</name>
</gene>
<dbReference type="PROSITE" id="PS50931">
    <property type="entry name" value="HTH_LYSR"/>
    <property type="match status" value="1"/>
</dbReference>
<keyword evidence="3 6" id="KW-0238">DNA-binding</keyword>
<proteinExistence type="inferred from homology"/>
<sequence>MINTDRLNSIRAFVQAAQAGGFSLAAEQLGLSRSTVGKAVARLESRLQVKLFQRTTRSLSLTSEGERFYHDCLQILASLDAAENRLMAHASEATGQLRVAAPPLLGEKWVMPVLLPLTQRWQGLALDVRLSTQRVDLAAEGVDLAIRIGAPGNHADLTARLIGQQPLLLCAAPALLKTATPPIRLEELAHFPHLTLLEQGRSQPWLLKNSQEENVYWQPDERLRFSSMSAVYAATLEGYGIAQLPRWLVSRDIEDKKLIEVLPETRSNSLPIYAVWLKTAAMPQRLRCAIDALKEAFARQPL</sequence>
<dbReference type="InterPro" id="IPR036388">
    <property type="entry name" value="WH-like_DNA-bd_sf"/>
</dbReference>
<keyword evidence="2" id="KW-0805">Transcription regulation</keyword>
<feature type="domain" description="HTH lysR-type" evidence="5">
    <location>
        <begin position="5"/>
        <end position="62"/>
    </location>
</feature>
<dbReference type="GO" id="GO:0003677">
    <property type="term" value="F:DNA binding"/>
    <property type="evidence" value="ECO:0007669"/>
    <property type="project" value="UniProtKB-KW"/>
</dbReference>
<evidence type="ECO:0000259" key="5">
    <source>
        <dbReference type="PROSITE" id="PS50931"/>
    </source>
</evidence>
<dbReference type="SUPFAM" id="SSF53850">
    <property type="entry name" value="Periplasmic binding protein-like II"/>
    <property type="match status" value="1"/>
</dbReference>
<protein>
    <submittedName>
        <fullName evidence="6">DNA-binding transcriptional regulator, LysR family</fullName>
    </submittedName>
</protein>
<dbReference type="EMBL" id="FOSD01000002">
    <property type="protein sequence ID" value="SFJ73067.1"/>
    <property type="molecule type" value="Genomic_DNA"/>
</dbReference>
<dbReference type="InterPro" id="IPR058163">
    <property type="entry name" value="LysR-type_TF_proteobact-type"/>
</dbReference>
<evidence type="ECO:0000256" key="3">
    <source>
        <dbReference type="ARBA" id="ARBA00023125"/>
    </source>
</evidence>
<evidence type="ECO:0000313" key="7">
    <source>
        <dbReference type="Proteomes" id="UP000198841"/>
    </source>
</evidence>
<keyword evidence="7" id="KW-1185">Reference proteome</keyword>
<reference evidence="6 7" key="1">
    <citation type="submission" date="2016-10" db="EMBL/GenBank/DDBJ databases">
        <authorList>
            <person name="Varghese N."/>
            <person name="Submissions S."/>
        </authorList>
    </citation>
    <scope>NUCLEOTIDE SEQUENCE [LARGE SCALE GENOMIC DNA]</scope>
    <source>
        <strain evidence="6 7">YR512</strain>
    </source>
</reference>
<evidence type="ECO:0000256" key="1">
    <source>
        <dbReference type="ARBA" id="ARBA00009437"/>
    </source>
</evidence>
<dbReference type="Gene3D" id="3.40.190.290">
    <property type="match status" value="1"/>
</dbReference>
<dbReference type="PANTHER" id="PTHR30537">
    <property type="entry name" value="HTH-TYPE TRANSCRIPTIONAL REGULATOR"/>
    <property type="match status" value="1"/>
</dbReference>